<accession>A0A521BKZ3</accession>
<reference evidence="1 2" key="1">
    <citation type="submission" date="2017-05" db="EMBL/GenBank/DDBJ databases">
        <authorList>
            <person name="Varghese N."/>
            <person name="Submissions S."/>
        </authorList>
    </citation>
    <scope>NUCLEOTIDE SEQUENCE [LARGE SCALE GENOMIC DNA]</scope>
    <source>
        <strain evidence="1 2">DSM 19036</strain>
    </source>
</reference>
<gene>
    <name evidence="1" type="ORF">SAMN06265348_102393</name>
</gene>
<dbReference type="Proteomes" id="UP000320300">
    <property type="component" value="Unassembled WGS sequence"/>
</dbReference>
<sequence length="51" mass="6001">MLIVSGLQHLYKAFKCKGILVEYRNKILILLNNFQAKNDSKRNQTSIFKIF</sequence>
<name>A0A521BKZ3_9SPHI</name>
<organism evidence="1 2">
    <name type="scientific">Pedobacter westerhofensis</name>
    <dbReference type="NCBI Taxonomy" id="425512"/>
    <lineage>
        <taxon>Bacteria</taxon>
        <taxon>Pseudomonadati</taxon>
        <taxon>Bacteroidota</taxon>
        <taxon>Sphingobacteriia</taxon>
        <taxon>Sphingobacteriales</taxon>
        <taxon>Sphingobacteriaceae</taxon>
        <taxon>Pedobacter</taxon>
    </lineage>
</organism>
<proteinExistence type="predicted"/>
<dbReference type="AlphaFoldDB" id="A0A521BKZ3"/>
<keyword evidence="2" id="KW-1185">Reference proteome</keyword>
<dbReference type="EMBL" id="FXTN01000002">
    <property type="protein sequence ID" value="SMO47769.1"/>
    <property type="molecule type" value="Genomic_DNA"/>
</dbReference>
<evidence type="ECO:0000313" key="1">
    <source>
        <dbReference type="EMBL" id="SMO47769.1"/>
    </source>
</evidence>
<protein>
    <submittedName>
        <fullName evidence="1">Uncharacterized protein</fullName>
    </submittedName>
</protein>
<evidence type="ECO:0000313" key="2">
    <source>
        <dbReference type="Proteomes" id="UP000320300"/>
    </source>
</evidence>